<evidence type="ECO:0000256" key="4">
    <source>
        <dbReference type="ARBA" id="ARBA00022989"/>
    </source>
</evidence>
<reference evidence="7 8" key="1">
    <citation type="submission" date="2017-06" db="EMBL/GenBank/DDBJ databases">
        <title>Aedes aegypti genome working group (AGWG) sequencing and assembly.</title>
        <authorList>
            <consortium name="Aedes aegypti Genome Working Group (AGWG)"/>
            <person name="Matthews B.J."/>
        </authorList>
    </citation>
    <scope>NUCLEOTIDE SEQUENCE [LARGE SCALE GENOMIC DNA]</scope>
    <source>
        <strain evidence="7 8">LVP_AGWG</strain>
    </source>
</reference>
<dbReference type="InterPro" id="IPR036259">
    <property type="entry name" value="MFS_trans_sf"/>
</dbReference>
<proteinExistence type="predicted"/>
<dbReference type="SUPFAM" id="SSF103473">
    <property type="entry name" value="MFS general substrate transporter"/>
    <property type="match status" value="1"/>
</dbReference>
<accession>A0A6I8T732</accession>
<dbReference type="Gene3D" id="1.20.1250.20">
    <property type="entry name" value="MFS general substrate transporter like domains"/>
    <property type="match status" value="1"/>
</dbReference>
<organism evidence="7 8">
    <name type="scientific">Aedes aegypti</name>
    <name type="common">Yellowfever mosquito</name>
    <name type="synonym">Culex aegypti</name>
    <dbReference type="NCBI Taxonomy" id="7159"/>
    <lineage>
        <taxon>Eukaryota</taxon>
        <taxon>Metazoa</taxon>
        <taxon>Ecdysozoa</taxon>
        <taxon>Arthropoda</taxon>
        <taxon>Hexapoda</taxon>
        <taxon>Insecta</taxon>
        <taxon>Pterygota</taxon>
        <taxon>Neoptera</taxon>
        <taxon>Endopterygota</taxon>
        <taxon>Diptera</taxon>
        <taxon>Nematocera</taxon>
        <taxon>Culicoidea</taxon>
        <taxon>Culicidae</taxon>
        <taxon>Culicinae</taxon>
        <taxon>Aedini</taxon>
        <taxon>Aedes</taxon>
        <taxon>Stegomyia</taxon>
    </lineage>
</organism>
<sequence>MVLAVDNIAGGRIFFIDPTTNGKRDQTKDEGPKSHTFDEAIDIVGFGRTGWQVFLVSALIMLAVINETMGISILIPASHCDLNLSATDKGVLTGVSFAGIILTSHLWGYVADTKGRKNVIVLSLVITTLCSLVSSMAVNFTTIAVLRLLVGMSISAPSATIYAYLGEFTKTDKRTVVISFASVAVGLSYVFTGTFGWIVLSFDWRVNILDLVEFRPWRLLFILYSLPGAIGAIWLMFLPESPKFYISRGRDDKALGILRKMYVENHPGTTEDDFPVKRFTPELNETVDCMKQDGCLSILSSMWNQTVPLFKRPNLLYFSVCCALQFGMFVVSAGMGLWYPEIVNRVTKSNGSDSATICEVLRGIELPEEDLLFEVELECNDHVTSDVFVYVIALGSIYTFLYLAISTMLQKFSRGYILVINLLISGVSGMLLVFINEPYFVLVLFCSFMVFAGISISIVNGAAVSLFPTSVRAMAVCLSLMMGRLGSVVGTNIIGLIMEENCNLTFILFGGCSIFGAVLALILPSR</sequence>
<dbReference type="EnsemblMetazoa" id="AAEL002742-RB">
    <property type="protein sequence ID" value="AAEL002742-PB"/>
    <property type="gene ID" value="AAEL002742"/>
</dbReference>
<evidence type="ECO:0000256" key="5">
    <source>
        <dbReference type="ARBA" id="ARBA00023136"/>
    </source>
</evidence>
<dbReference type="AlphaFoldDB" id="A0A6I8T732"/>
<name>A0A6I8T732_AEDAE</name>
<evidence type="ECO:0000259" key="6">
    <source>
        <dbReference type="PROSITE" id="PS50850"/>
    </source>
</evidence>
<evidence type="ECO:0000256" key="3">
    <source>
        <dbReference type="ARBA" id="ARBA00022692"/>
    </source>
</evidence>
<evidence type="ECO:0000313" key="8">
    <source>
        <dbReference type="Proteomes" id="UP000008820"/>
    </source>
</evidence>
<gene>
    <name evidence="7" type="primary">5575876</name>
</gene>
<protein>
    <recommendedName>
        <fullName evidence="6">Major facilitator superfamily (MFS) profile domain-containing protein</fullName>
    </recommendedName>
</protein>
<keyword evidence="2" id="KW-0813">Transport</keyword>
<dbReference type="GO" id="GO:0016020">
    <property type="term" value="C:membrane"/>
    <property type="evidence" value="ECO:0007669"/>
    <property type="project" value="UniProtKB-SubCell"/>
</dbReference>
<keyword evidence="8" id="KW-1185">Reference proteome</keyword>
<keyword evidence="3" id="KW-0812">Transmembrane</keyword>
<dbReference type="PANTHER" id="PTHR23511:SF37">
    <property type="entry name" value="MAJOR FACILITATOR SUPERFAMILY (MFS) PROFILE DOMAIN-CONTAINING PROTEIN-RELATED"/>
    <property type="match status" value="1"/>
</dbReference>
<evidence type="ECO:0000256" key="1">
    <source>
        <dbReference type="ARBA" id="ARBA00004141"/>
    </source>
</evidence>
<comment type="subcellular location">
    <subcellularLocation>
        <location evidence="1">Membrane</location>
        <topology evidence="1">Multi-pass membrane protein</topology>
    </subcellularLocation>
</comment>
<dbReference type="Proteomes" id="UP000008820">
    <property type="component" value="Chromosome 1"/>
</dbReference>
<dbReference type="PANTHER" id="PTHR23511">
    <property type="entry name" value="SYNAPTIC VESICLE GLYCOPROTEIN 2"/>
    <property type="match status" value="1"/>
</dbReference>
<dbReference type="OrthoDB" id="10262656at2759"/>
<dbReference type="InterPro" id="IPR011701">
    <property type="entry name" value="MFS"/>
</dbReference>
<feature type="domain" description="Major facilitator superfamily (MFS) profile" evidence="6">
    <location>
        <begin position="53"/>
        <end position="526"/>
    </location>
</feature>
<dbReference type="PROSITE" id="PS50850">
    <property type="entry name" value="MFS"/>
    <property type="match status" value="1"/>
</dbReference>
<dbReference type="Pfam" id="PF07690">
    <property type="entry name" value="MFS_1"/>
    <property type="match status" value="1"/>
</dbReference>
<keyword evidence="5" id="KW-0472">Membrane</keyword>
<keyword evidence="4" id="KW-1133">Transmembrane helix</keyword>
<dbReference type="InParanoid" id="A0A6I8T732"/>
<dbReference type="InterPro" id="IPR020846">
    <property type="entry name" value="MFS_dom"/>
</dbReference>
<evidence type="ECO:0000313" key="7">
    <source>
        <dbReference type="EnsemblMetazoa" id="AAEL002742-PB"/>
    </source>
</evidence>
<dbReference type="GO" id="GO:0022857">
    <property type="term" value="F:transmembrane transporter activity"/>
    <property type="evidence" value="ECO:0007669"/>
    <property type="project" value="InterPro"/>
</dbReference>
<evidence type="ECO:0000256" key="2">
    <source>
        <dbReference type="ARBA" id="ARBA00022448"/>
    </source>
</evidence>
<reference evidence="7" key="2">
    <citation type="submission" date="2020-05" db="UniProtKB">
        <authorList>
            <consortium name="EnsemblMetazoa"/>
        </authorList>
    </citation>
    <scope>IDENTIFICATION</scope>
    <source>
        <strain evidence="7">LVP_AGWG</strain>
    </source>
</reference>